<dbReference type="FunFam" id="1.10.530.10:FF:000001">
    <property type="entry name" value="Lysozyme C"/>
    <property type="match status" value="1"/>
</dbReference>
<proteinExistence type="inferred from homology"/>
<dbReference type="EC" id="3.2.1.17" evidence="3"/>
<accession>A0A8C6TNP4</accession>
<dbReference type="AlphaFoldDB" id="A0A8C6TNP4"/>
<keyword evidence="10" id="KW-0732">Signal</keyword>
<dbReference type="SMART" id="SM00263">
    <property type="entry name" value="LYZ1"/>
    <property type="match status" value="1"/>
</dbReference>
<sequence>MCSILGVAVFLLLCAVAVQGKVFERCEWARLLKRSGMDNYYGVSLKDWVCLTEHESNYNTKAINNINTDGSTDYGIFQINSRYWCRDGGVNSANGCGISCSALLSDDPTVAINCAKRVVRDPNGIRSLSISYIIHSLPTLRSHGCLGKRMGEKH</sequence>
<feature type="chain" id="PRO_5034795884" description="lysozyme" evidence="10">
    <location>
        <begin position="21"/>
        <end position="154"/>
    </location>
</feature>
<keyword evidence="4" id="KW-0929">Antimicrobial</keyword>
<evidence type="ECO:0000313" key="12">
    <source>
        <dbReference type="Proteomes" id="UP000694523"/>
    </source>
</evidence>
<name>A0A8C6TNP4_9GOBI</name>
<dbReference type="GO" id="GO:0050829">
    <property type="term" value="P:defense response to Gram-negative bacterium"/>
    <property type="evidence" value="ECO:0007669"/>
    <property type="project" value="TreeGrafter"/>
</dbReference>
<dbReference type="SUPFAM" id="SSF53955">
    <property type="entry name" value="Lysozyme-like"/>
    <property type="match status" value="1"/>
</dbReference>
<dbReference type="PRINTS" id="PR00137">
    <property type="entry name" value="LYSOZYME"/>
</dbReference>
<evidence type="ECO:0000256" key="10">
    <source>
        <dbReference type="SAM" id="SignalP"/>
    </source>
</evidence>
<dbReference type="Ensembl" id="ENSNMLT00000026364.1">
    <property type="protein sequence ID" value="ENSNMLP00000023561.1"/>
    <property type="gene ID" value="ENSNMLG00000015104.1"/>
</dbReference>
<evidence type="ECO:0000313" key="11">
    <source>
        <dbReference type="Ensembl" id="ENSNMLP00000023561.1"/>
    </source>
</evidence>
<dbReference type="GO" id="GO:0050830">
    <property type="term" value="P:defense response to Gram-positive bacterium"/>
    <property type="evidence" value="ECO:0007669"/>
    <property type="project" value="TreeGrafter"/>
</dbReference>
<evidence type="ECO:0000256" key="6">
    <source>
        <dbReference type="ARBA" id="ARBA00022801"/>
    </source>
</evidence>
<evidence type="ECO:0000256" key="1">
    <source>
        <dbReference type="ARBA" id="ARBA00000632"/>
    </source>
</evidence>
<dbReference type="Proteomes" id="UP000694523">
    <property type="component" value="Unplaced"/>
</dbReference>
<dbReference type="GO" id="GO:0003796">
    <property type="term" value="F:lysozyme activity"/>
    <property type="evidence" value="ECO:0007669"/>
    <property type="project" value="UniProtKB-EC"/>
</dbReference>
<keyword evidence="12" id="KW-1185">Reference proteome</keyword>
<evidence type="ECO:0000256" key="4">
    <source>
        <dbReference type="ARBA" id="ARBA00022529"/>
    </source>
</evidence>
<keyword evidence="8" id="KW-0326">Glycosidase</keyword>
<keyword evidence="5" id="KW-0081">Bacteriolytic enzyme</keyword>
<keyword evidence="6" id="KW-0378">Hydrolase</keyword>
<dbReference type="CDD" id="cd16897">
    <property type="entry name" value="LYZ_C"/>
    <property type="match status" value="1"/>
</dbReference>
<evidence type="ECO:0000256" key="7">
    <source>
        <dbReference type="ARBA" id="ARBA00023157"/>
    </source>
</evidence>
<reference evidence="11" key="2">
    <citation type="submission" date="2025-09" db="UniProtKB">
        <authorList>
            <consortium name="Ensembl"/>
        </authorList>
    </citation>
    <scope>IDENTIFICATION</scope>
</reference>
<dbReference type="PANTHER" id="PTHR11407:SF28">
    <property type="entry name" value="LYSOZYME C"/>
    <property type="match status" value="1"/>
</dbReference>
<reference evidence="11" key="1">
    <citation type="submission" date="2025-08" db="UniProtKB">
        <authorList>
            <consortium name="Ensembl"/>
        </authorList>
    </citation>
    <scope>IDENTIFICATION</scope>
</reference>
<evidence type="ECO:0000256" key="9">
    <source>
        <dbReference type="RuleBase" id="RU004440"/>
    </source>
</evidence>
<evidence type="ECO:0000256" key="2">
    <source>
        <dbReference type="ARBA" id="ARBA00010859"/>
    </source>
</evidence>
<comment type="catalytic activity">
    <reaction evidence="1">
        <text>Hydrolysis of (1-&gt;4)-beta-linkages between N-acetylmuramic acid and N-acetyl-D-glucosamine residues in a peptidoglycan and between N-acetyl-D-glucosamine residues in chitodextrins.</text>
        <dbReference type="EC" id="3.2.1.17"/>
    </reaction>
</comment>
<feature type="signal peptide" evidence="10">
    <location>
        <begin position="1"/>
        <end position="20"/>
    </location>
</feature>
<dbReference type="Gene3D" id="1.10.530.10">
    <property type="match status" value="1"/>
</dbReference>
<comment type="similarity">
    <text evidence="2 9">Belongs to the glycosyl hydrolase 22 family.</text>
</comment>
<dbReference type="PRINTS" id="PR00135">
    <property type="entry name" value="LYZLACT"/>
</dbReference>
<dbReference type="PANTHER" id="PTHR11407">
    <property type="entry name" value="LYSOZYME C"/>
    <property type="match status" value="1"/>
</dbReference>
<organism evidence="11 12">
    <name type="scientific">Neogobius melanostomus</name>
    <name type="common">round goby</name>
    <dbReference type="NCBI Taxonomy" id="47308"/>
    <lineage>
        <taxon>Eukaryota</taxon>
        <taxon>Metazoa</taxon>
        <taxon>Chordata</taxon>
        <taxon>Craniata</taxon>
        <taxon>Vertebrata</taxon>
        <taxon>Euteleostomi</taxon>
        <taxon>Actinopterygii</taxon>
        <taxon>Neopterygii</taxon>
        <taxon>Teleostei</taxon>
        <taxon>Neoteleostei</taxon>
        <taxon>Acanthomorphata</taxon>
        <taxon>Gobiaria</taxon>
        <taxon>Gobiiformes</taxon>
        <taxon>Gobioidei</taxon>
        <taxon>Gobiidae</taxon>
        <taxon>Benthophilinae</taxon>
        <taxon>Neogobiini</taxon>
        <taxon>Neogobius</taxon>
    </lineage>
</organism>
<protein>
    <recommendedName>
        <fullName evidence="3">lysozyme</fullName>
        <ecNumber evidence="3">3.2.1.17</ecNumber>
    </recommendedName>
</protein>
<dbReference type="InterPro" id="IPR000974">
    <property type="entry name" value="Glyco_hydro_22_lys"/>
</dbReference>
<dbReference type="InterPro" id="IPR023346">
    <property type="entry name" value="Lysozyme-like_dom_sf"/>
</dbReference>
<dbReference type="Pfam" id="PF00062">
    <property type="entry name" value="Lys"/>
    <property type="match status" value="1"/>
</dbReference>
<dbReference type="GO" id="GO:0031640">
    <property type="term" value="P:killing of cells of another organism"/>
    <property type="evidence" value="ECO:0007669"/>
    <property type="project" value="UniProtKB-KW"/>
</dbReference>
<dbReference type="PROSITE" id="PS51348">
    <property type="entry name" value="GLYCOSYL_HYDROL_F22_2"/>
    <property type="match status" value="1"/>
</dbReference>
<evidence type="ECO:0000256" key="3">
    <source>
        <dbReference type="ARBA" id="ARBA00012732"/>
    </source>
</evidence>
<evidence type="ECO:0000256" key="8">
    <source>
        <dbReference type="ARBA" id="ARBA00023295"/>
    </source>
</evidence>
<evidence type="ECO:0000256" key="5">
    <source>
        <dbReference type="ARBA" id="ARBA00022638"/>
    </source>
</evidence>
<keyword evidence="7" id="KW-1015">Disulfide bond</keyword>
<dbReference type="InterPro" id="IPR001916">
    <property type="entry name" value="Glyco_hydro_22"/>
</dbReference>